<evidence type="ECO:0000313" key="3">
    <source>
        <dbReference type="Proteomes" id="UP001189624"/>
    </source>
</evidence>
<reference evidence="2" key="1">
    <citation type="submission" date="2023-10" db="EMBL/GenBank/DDBJ databases">
        <authorList>
            <person name="Domelevo Entfellner J.-B."/>
        </authorList>
    </citation>
    <scope>NUCLEOTIDE SEQUENCE</scope>
</reference>
<feature type="compositionally biased region" description="Polar residues" evidence="1">
    <location>
        <begin position="16"/>
        <end position="38"/>
    </location>
</feature>
<gene>
    <name evidence="2" type="ORF">AYBTSS11_LOCUS17302</name>
</gene>
<evidence type="ECO:0000256" key="1">
    <source>
        <dbReference type="SAM" id="MobiDB-lite"/>
    </source>
</evidence>
<feature type="region of interest" description="Disordered" evidence="1">
    <location>
        <begin position="1"/>
        <end position="113"/>
    </location>
</feature>
<dbReference type="EMBL" id="OY731402">
    <property type="protein sequence ID" value="CAJ1957629.1"/>
    <property type="molecule type" value="Genomic_DNA"/>
</dbReference>
<feature type="compositionally biased region" description="Polar residues" evidence="1">
    <location>
        <begin position="82"/>
        <end position="96"/>
    </location>
</feature>
<dbReference type="AlphaFoldDB" id="A0AA86VIK7"/>
<sequence>MALAASSFMQMPLLRKSNSSAQNPTTLTIAYACNNNNAKEAERNVSAPETERRNEGGKESDTQTSSVRLFKSPTTERRGIFPQTNSVRLFRSTKTSTNEKKTRGGRGYDPHRN</sequence>
<dbReference type="Proteomes" id="UP001189624">
    <property type="component" value="Chromosome 5"/>
</dbReference>
<keyword evidence="3" id="KW-1185">Reference proteome</keyword>
<protein>
    <submittedName>
        <fullName evidence="2">Uncharacterized protein</fullName>
    </submittedName>
</protein>
<name>A0AA86VIK7_9FABA</name>
<proteinExistence type="predicted"/>
<evidence type="ECO:0000313" key="2">
    <source>
        <dbReference type="EMBL" id="CAJ1957629.1"/>
    </source>
</evidence>
<accession>A0AA86VIK7</accession>
<feature type="compositionally biased region" description="Basic and acidic residues" evidence="1">
    <location>
        <begin position="39"/>
        <end position="61"/>
    </location>
</feature>
<organism evidence="2 3">
    <name type="scientific">Sphenostylis stenocarpa</name>
    <dbReference type="NCBI Taxonomy" id="92480"/>
    <lineage>
        <taxon>Eukaryota</taxon>
        <taxon>Viridiplantae</taxon>
        <taxon>Streptophyta</taxon>
        <taxon>Embryophyta</taxon>
        <taxon>Tracheophyta</taxon>
        <taxon>Spermatophyta</taxon>
        <taxon>Magnoliopsida</taxon>
        <taxon>eudicotyledons</taxon>
        <taxon>Gunneridae</taxon>
        <taxon>Pentapetalae</taxon>
        <taxon>rosids</taxon>
        <taxon>fabids</taxon>
        <taxon>Fabales</taxon>
        <taxon>Fabaceae</taxon>
        <taxon>Papilionoideae</taxon>
        <taxon>50 kb inversion clade</taxon>
        <taxon>NPAAA clade</taxon>
        <taxon>indigoferoid/millettioid clade</taxon>
        <taxon>Phaseoleae</taxon>
        <taxon>Sphenostylis</taxon>
    </lineage>
</organism>
<feature type="compositionally biased region" description="Basic and acidic residues" evidence="1">
    <location>
        <begin position="97"/>
        <end position="113"/>
    </location>
</feature>
<dbReference type="Gramene" id="rna-AYBTSS11_LOCUS17302">
    <property type="protein sequence ID" value="CAJ1957629.1"/>
    <property type="gene ID" value="gene-AYBTSS11_LOCUS17302"/>
</dbReference>